<keyword evidence="2" id="KW-0547">Nucleotide-binding</keyword>
<dbReference type="PROSITE" id="PS50011">
    <property type="entry name" value="PROTEIN_KINASE_DOM"/>
    <property type="match status" value="1"/>
</dbReference>
<dbReference type="InterPro" id="IPR011009">
    <property type="entry name" value="Kinase-like_dom_sf"/>
</dbReference>
<gene>
    <name evidence="7" type="ORF">M9Y10_012505</name>
</gene>
<dbReference type="InterPro" id="IPR000719">
    <property type="entry name" value="Prot_kinase_dom"/>
</dbReference>
<evidence type="ECO:0000256" key="1">
    <source>
        <dbReference type="ARBA" id="ARBA00008171"/>
    </source>
</evidence>
<dbReference type="InterPro" id="IPR001245">
    <property type="entry name" value="Ser-Thr/Tyr_kinase_cat_dom"/>
</dbReference>
<protein>
    <recommendedName>
        <fullName evidence="6">Protein kinase domain-containing protein</fullName>
    </recommendedName>
</protein>
<dbReference type="Pfam" id="PF07728">
    <property type="entry name" value="AAA_5"/>
    <property type="match status" value="4"/>
</dbReference>
<evidence type="ECO:0000256" key="3">
    <source>
        <dbReference type="ARBA" id="ARBA00022840"/>
    </source>
</evidence>
<dbReference type="InterPro" id="IPR027417">
    <property type="entry name" value="P-loop_NTPase"/>
</dbReference>
<dbReference type="Gene3D" id="1.25.40.10">
    <property type="entry name" value="Tetratricopeptide repeat domain"/>
    <property type="match status" value="1"/>
</dbReference>
<dbReference type="InterPro" id="IPR011704">
    <property type="entry name" value="ATPase_dyneun-rel_AAA"/>
</dbReference>
<evidence type="ECO:0000259" key="6">
    <source>
        <dbReference type="PROSITE" id="PS50011"/>
    </source>
</evidence>
<dbReference type="SUPFAM" id="SSF81901">
    <property type="entry name" value="HCP-like"/>
    <property type="match status" value="1"/>
</dbReference>
<dbReference type="Pfam" id="PF07714">
    <property type="entry name" value="PK_Tyr_Ser-Thr"/>
    <property type="match status" value="1"/>
</dbReference>
<feature type="region of interest" description="Disordered" evidence="5">
    <location>
        <begin position="4856"/>
        <end position="4881"/>
    </location>
</feature>
<feature type="coiled-coil region" evidence="4">
    <location>
        <begin position="3558"/>
        <end position="3611"/>
    </location>
</feature>
<reference evidence="7 8" key="1">
    <citation type="submission" date="2024-04" db="EMBL/GenBank/DDBJ databases">
        <title>Tritrichomonas musculus Genome.</title>
        <authorList>
            <person name="Alves-Ferreira E."/>
            <person name="Grigg M."/>
            <person name="Lorenzi H."/>
            <person name="Galac M."/>
        </authorList>
    </citation>
    <scope>NUCLEOTIDE SEQUENCE [LARGE SCALE GENOMIC DNA]</scope>
    <source>
        <strain evidence="7 8">EAF2021</strain>
    </source>
</reference>
<feature type="region of interest" description="Disordered" evidence="5">
    <location>
        <begin position="958"/>
        <end position="1005"/>
    </location>
</feature>
<sequence>MDDKYIILFDDINFEKKIGETKNSLTYCAKLATDTSRCATKILKDEKMINEEKFREYVKNLQQMNHPAIIPFIGFCLSSQNVMEQNIIVTKYASYLSLQDIFDKINEGEALSWWDPVRQFIIIYGMAHALEYLHSQNITHKKLTPSNILIDENLEPQITDFNLVNIYPQFDYSISNIIDSKLLYYIDPYTLNQNGKVTAKSDIYSFAIIVIQILTGNTHIYEDESDLEKLITEIKNGLIPMIPSNFPEELRKLIQSCLNADQTLRPPFSRVCSQLDSIIDSLPEISQEIFKEYKEKIKGKKEDDMSPEVRQMKKAADNGDPEMMYMYAIKRLDGINCKQNQTEATRYLKMAKKRGNRAAEHQLALLKSNNGTMATSVSFESLEVGKPQVENDEHQEDPQDFNNDIDQDSDKNNYAILADDPTYDQPELNINDLLMNIDKEMNNETKFTYNKSEVEKQNFIFTQGAEERLQKLFNYIMVGVPVLLEGPTGTSKTLSSEIVCKLLGRELIRFNLSSETKTQDLIGRYVGDENSWVGISQQDGPFFRAFQEGKVLLLDEINLASASVLQCIEEALDSGILSIEIPGRPLKSIKMDPNFRVIATQNPNKGSYAHKRQNLGLKFYSRFQVINFPAFTEKELLFIGKGLAEKFGYNKLDIIEDLVKFHKRWSENPLIADDTQCFTIREIAATVKALSQKESIYDTIMTIYGARYQAALKEELKKVLNNYPRLINDSKEKQIPQFPGCYPNKSLESAVKSTLFSLENGRNVILTGKEGCGKTQVALWISDYYNKNMQESDNGNQSFFCVCTEEIKVADLVGHQAPSGKSDGTSELIKWQDGFLTKAIKLGKCSVLESLDEAPATVTERLNGLLDQKYDNQQKYFDIPENSSNPRVPIKESFRILATANIEKIAQMSPAFLNRFDIIVLENQIDENIAENSFKDLLSIILDKYCKDLSLKVKTQDSNDQEATDDLLNDSDFEFSDDSDDETNDTNNNNNDNNSKDNSAENNNENKSFEYSQNIIPMIYNKLKNEKNISRISKVCNAIVKLCYAFQDNKQITDKDVVDFAFLLLQNNKEFEIPKEIEKELLQKFQEITENTDDTFFYKDSPSLCSFLAKLEAYSIIEQPVCVSGPTGAGKTSAARAFARMRPHSSTFKSGFQMHSFHSGTKVSHFFGSTTLLDGNIVFHDGTLTKSLKLGLVFIADEFNLSTQSVMKSLSLALDPTIGKNVFIPGIGQVINISPEFHFIACQNELGTLGRNAIPDSISQRFVYIDYPKPLKEDIQKICINISKENFTKKTIFKPEDEELARCIANYMIRLNERKFIYIPQWSLRDITKLFRRIYPQNSFKKFKDITPIHHVLFYTMSVVSSNDISNVIDDVRSIMKLSFNLNDGQVDEYIECYKATPEIREIENQGFYMMKGPKVGISITRIKKLIIDKTLPSLWNAIFQVYLSDEKEPILLMGNSGFKTFLAKQFLPKAQTITLNQETNVAQLLGSSGFMTNVEAKLFYIDYICKIMQNDSLSFELRRKWENGNLTEDDIIPLIQKTKRGTIPYSFHYALDHLAEKLLEDQTKNKDCVLSNTTLEFRPGLFLNSILQGQSLILKDLSNLPTIVLERFNELFSGKQNITLSEDIHNTFTPQDYKELTNFSDSFRVFATCPANSPSRLSEAVLSRFTVISVPEYTSDEQKIVLKSYIQMNKLAFDQSDISRLSEFASAYFINLKNHITFPQMIKVIEITSKLNQETSLDIQKLNIGITLYRVLGGILESNKKKEILFNQIKNYFIIPDIYKSQKNDECILHIDHKENILGVTSNISNLFLKCTTAQECKDKVAFTGSFNDLLDLLHMTLTIHNPLILEGPPGQGKHTAIYYIANMLNIDIVHIMISQSTKVEDLFGKDVISRQQDGIHVNMVETQFIKIIKSADNLEKKSLIILENINSASPALLNALVPVFDTYSSSILLPNGSTCNKGKFDIIGIFNTQQISSSKDKLPSSLINSSIYHIVPKPKESEILNIILVKFCYAGLTNDEANRFNKYYNQARDVLSKEASSSEVFTMNDIEKYILFRTLTKEFFDETTISQMIFAYKFSSDVMIQKMLKELKLENMKFSPLFNYNVPPKDLFIRISNDVSNGLLLPLISKPKDISLIGKIDSLTLPQKHCLIFLACSILAKRSCVIQGDTASGKSFLIRLFADLVGAKLNVFQMNSDSNVSMLAGQSVLNDEISQEDINKFKKAFTNLMIDQNIHQYMEETLKIDIKDQSTFKPTNLKKLLDYIKSIEIEIHGELYFPEIEKAVQLIKETMNPVNRFEHKESAFIHAIKKGEWVLIDGIESAPSVIAEKISSLCGENPELNLYEYGPEFYFSKSKIHDNFHLFITYNPNSMKESQNIDQTFLVKSVTFTLPAIDERIENSAQMLLGSLINLKYSPELSKEVAVRYASMHQFAKSKSQANPDDFAGDIQFNGRTLKFATKAFSTREEKANEKALGNLAKPICFSTKSFYWNSYINEQNAESFHRECIKCLKQQPDNDLLSQLQIGDMTPEVRNKKILVLLRNIQKFVLGKTNKTSFTVVSFLQLCNLIRISDLQFVQKYIKETIEIIKINSNQVINPILTFGSLNAISSLFESIISPDSPIKKEHTFLSIKDGELKNNKSISKPLSKFDLLVQLFNGKLCSEQSSILLENEIYSNLIHQISIIASNSDKNLIIELFKQLESNNELIDFVDSVFPYFTFKESSLSKIAYWLPLSKTLIKNGIRFSFTIDENKVEFNKSSACEFSFDLIMNEKNNLSLSKNSIIHYMKNKKSMKVKEHNENENEKYDFEYYSIISDLSANPKQSADNSLLGALLSKSKKLLADKQIESPSENLMLSLKDIFLQKDIPIINLIWNIIYTLSEDDIINLSKIVHPIESKLLLSSLKMFQLVDKKLISDIIIWSNWASIFESKVPILFKSILGSDVTKMTSSSNIDQLITCINEEIAYLQKAPDQMKDFWDSEDLIDACKKSLIQLMKIKNDNDNYAKELEIQEKINGLKNILINAKVIEKYRKMKTELVTQLGLIKEFTEDKFIFAQKNVNQFLSLAKSASQDDKSSFIIWPQINVKSLTSNYKKTDNIKLFEALIWYSQILAILKEINAGNDLMKNLWKLNDFEEMAFPREVLLTNLINNTNSGLTMKDKNQALFTLNCHMILKLLSISKSLIEDPQKISEIIDKYRIRSDCDETELQWVYQTVSNLPPDFCLSIPTFEPNDLVFLIVNKKSHSDYRNGPLFVGVENLVFLKDMKDLMKKDFTSFSEAAQSIAKIAYMTVVAPNENPPSDYTKLKNAFNNQNRVSAKYYEIVRRIKKIFDIADALDKWTEQKLIFDDVSFLTNDWKNDQGLLNLYPSLVFWICKYQQTTNQIISKYKNFDQNPKQIPLWLLALRMMSSQNCIEFVTKAHGNLSEIISSETTKLTKKYLTDAFHQNSLINYDWINILISNLPQQILNIDIKTIHDFFSLLSLDDQNNLSREINQIKNNSIQKAISKITKMMLSNRTDELISSDLLDKKSMNQFLVSPSKYVQTRINDKISEITHSILIDKSAVQLRSFLNSLDNFKNLIQNLKNAINEDQEEMKTFYEEKIKNENEQLKAKKINETRSLVNKYNEIVWDILHSYKHKEINDKVKNLKIYHSQLQAYPELFKKEGIDLVTFTYQSQNDFVLNVKKNNELIKIKVPKAYYKDQYLYPGEEIRREDNSNIWYHITKITVTHFDYIKEYFDLDAIISRSTNVSSRKPVIVFGNKYQDSKVFLETLDNIYKELTSLDEKFFAVLEFDPNIRSDIFSYIEKINNSLQSVKNNLQVEFSDHSPAPNSKRILQGEMKDYLDNLYPLLKKLMDLSQSNLYPIWKAMSSNRQFTKLFNYQYDIKIPKINHKPNLIPNFSAISNINSLASPIICISPENKIICSVNKLKCQIGPIFSSHLYTPYSINILSFINENVICQIDHLSDPQHSMFISIKDNLKSNEPIQLFVKPPNTAGNEPEILTLKGNITITAESYDPFILPFEIILGILPLKVRIHCLEYKLAEEEQSLRLCCDKIDSGAKINLEIINYYIHDYFLLSADVESLDENEANQPEISINKVKREISLSIPNVEDPTRCHFNLKIALSQNLITTIHCDFIIMPLVFAFEMYDFFSRKYVDTSCQLTFIPGSTKTLHFRMTCLFPFKQVAQIKYDLPQSITLSREGNPITEKFNVNGDCTFKLKLHISRNYTYCPSYGYHHIDLEIGNTKKSIQIKFVDPSSYIFYPDYPSSSKINNNEFLMKLPTYLYDYNKKKWEKLLDNDQLIKSKPNDKPYIMVSPFKIYTNTNRYNIIDYHQKYCDYVSVSNYQNINFLQLTIHDNQKHLINEEKSSATSVFKYCPNYALYVICYETKYYYYSIIGYEKDNSNNWFPAFDTYPDISKIMFLNYDEKNVSKAKDNIKSMKKSIKSPSFKKITKAFTSYSSLPVDQTNFAVLMALLLDKTIVLNIEYIKDHLPNEIQEQLANIIDTIKVFINDKKGLSKEISTIISHNLILKFAQIFIAKYKEIESHQFCLQMPLTNNEIEAQKKIAMDEFMNYDSGLIANRSTSTTFQFSEKQNALSKVATIQLPEELQRYECYIISEKDNLQSCSISDGLGSFNFDSIIDKDESIFSDTMDSIASLPPITLPSVLSIQKLLLFYSVCSQGATVLPTYIRSMQIKKKDQKDSELYFATLLDIYKEITKESTLDRSILADYVNSFIESFKNCVKRLKRAGVDFSKMNLPQSCNDSRYHYNQDFIRSPDIETPTLRHIPWKTKYQVSENYAKFADPSFNKSYTSMDTFISRQLDNIINPIIEEEEDFIDLNPEPEPIHEISDQEKKLIVDQVAAVNNKEEDEEEIENADDKDQQNKPDNKPILAVNPKVMTTQTVDSESVDGLFSQFSELDGIERVLRRIKEMKKDAKLKFLNSVECKIENQKDKFATDINDFPVKSLIDNSQHLIANLICRASDTNCPFLYMSCNLLIDCSSFISMENKLYSFMLLISFSYALSALEIPFSIAIVADQKFRFVLKPFEEEISMLVLQRVLDCLFIKRYRTNIADTFHHAIEFMKCPYQERTQRAVFIFSNGLDENLILTQSWKESILNNINNSFGLIFVKSKLLENQKFSSIQTMWDEFNKAVDTAQSITKLIAINADINTSTFDSITDAFATVLSRKSDQKYPFDLNKVDIKPDFKQNYIDLAQRIFENVRDDIEYNFDGVSPSIFRKINQRFDVIGTRFPKLDIAHYRNKTEKITNSSPEHQIKESFEQFIHRNVNLKKNSYRPLLETIFKPNKASQTVLSSVGTDFDITALILNLINPVPDPLIYLEEKGGLIRNYGISIVIDSSKSCFNPLSSSHSYQTIKTLFAALSAIDVPCIDIVVATKATPIVLCSEIPSLRIFNDKSPIWPSLFNCIAENYSENCDLESAIHTAYDIRRMRTVDSTSYMFVFTDGLFQKEQKDLIKGHVMTCLQSGISVFGIGIGIYPSGIIEMFPQAIFATNPNYLIHGIASCFGDDSTDSFDDSIMHLAPEQSPFSEIKDSFDELIKKENKPVFKDLKKYLLDVQHAMDAFSDMYNEEQESRNASGELINPEGMNTEMYVQDILKGQKILIVMPYDCRANLKENPKVNPKYLLEPECAGEKAYVKKAVEFFGIDVVIVQNYKDAVKELTKQTQSGLCDYYATWVISGLPYDIPLPDGGNQHLVLQFIDCLIQFWNNGGSVVMFAEGDPLTFQANLFLERIVFPGNKKTNLRVGGNHAGKKLLKGDIGGKLERPGMFNKSPLAFRTFQRASLAHNLVEIYEGETISFAPNDKTKYLPFTPFMKDSENGISALFYSGGTDKQNQTGDIIIDCGYTKLFDKMTEKGTFRYVQNIAGWTAQCESRRIRGIQPKNFRPKAVVFTLDESQKCPVLQAPPKLPTSTPTSSYFDLSSLRHLFAIDYSGSVCGVSLYHNEVRSIFNQYYRNGDSIMIWGSQARMIDYSRMVQIYTNREGNEGTDPYVIAQKLVSDQSIPREHLILVTDGQVDSGSIQQSDSILRSGNVQFKYVTTYVIGSGGDLSVGAPFGRGCGSETVEVKSNGQRRVIKGANASDFNVLDQIDNISSLDQFKRNSGAIFSATKQKMIGTSGDPSLRSKFENLKNRLKSAGCLVAKADQILSILIGMASGTLQNVFDINTISAMEDSANSW</sequence>
<comment type="similarity">
    <text evidence="1">Belongs to the protein kinase superfamily. TKL Ser/Thr protein kinase family. ROCO subfamily.</text>
</comment>
<dbReference type="Gene3D" id="1.10.510.10">
    <property type="entry name" value="Transferase(Phosphotransferase) domain 1"/>
    <property type="match status" value="1"/>
</dbReference>
<evidence type="ECO:0000256" key="4">
    <source>
        <dbReference type="SAM" id="Coils"/>
    </source>
</evidence>
<feature type="region of interest" description="Disordered" evidence="5">
    <location>
        <begin position="387"/>
        <end position="410"/>
    </location>
</feature>
<proteinExistence type="inferred from homology"/>
<name>A0ABR2ICN8_9EUKA</name>
<evidence type="ECO:0000256" key="5">
    <source>
        <dbReference type="SAM" id="MobiDB-lite"/>
    </source>
</evidence>
<comment type="caution">
    <text evidence="7">The sequence shown here is derived from an EMBL/GenBank/DDBJ whole genome shotgun (WGS) entry which is preliminary data.</text>
</comment>
<keyword evidence="3" id="KW-0067">ATP-binding</keyword>
<dbReference type="SUPFAM" id="SSF52540">
    <property type="entry name" value="P-loop containing nucleoside triphosphate hydrolases"/>
    <property type="match status" value="6"/>
</dbReference>
<feature type="compositionally biased region" description="Acidic residues" evidence="5">
    <location>
        <begin position="959"/>
        <end position="984"/>
    </location>
</feature>
<dbReference type="CDD" id="cd00009">
    <property type="entry name" value="AAA"/>
    <property type="match status" value="1"/>
</dbReference>
<evidence type="ECO:0000313" key="8">
    <source>
        <dbReference type="Proteomes" id="UP001470230"/>
    </source>
</evidence>
<dbReference type="InterPro" id="IPR003593">
    <property type="entry name" value="AAA+_ATPase"/>
</dbReference>
<organism evidence="7 8">
    <name type="scientific">Tritrichomonas musculus</name>
    <dbReference type="NCBI Taxonomy" id="1915356"/>
    <lineage>
        <taxon>Eukaryota</taxon>
        <taxon>Metamonada</taxon>
        <taxon>Parabasalia</taxon>
        <taxon>Tritrichomonadida</taxon>
        <taxon>Tritrichomonadidae</taxon>
        <taxon>Tritrichomonas</taxon>
    </lineage>
</organism>
<feature type="domain" description="Protein kinase" evidence="6">
    <location>
        <begin position="12"/>
        <end position="279"/>
    </location>
</feature>
<evidence type="ECO:0000313" key="7">
    <source>
        <dbReference type="EMBL" id="KAK8860815.1"/>
    </source>
</evidence>
<accession>A0ABR2ICN8</accession>
<keyword evidence="4" id="KW-0175">Coiled coil</keyword>
<dbReference type="Proteomes" id="UP001470230">
    <property type="component" value="Unassembled WGS sequence"/>
</dbReference>
<feature type="compositionally biased region" description="Basic and acidic residues" evidence="5">
    <location>
        <begin position="4867"/>
        <end position="4878"/>
    </location>
</feature>
<feature type="compositionally biased region" description="Acidic residues" evidence="5">
    <location>
        <begin position="393"/>
        <end position="407"/>
    </location>
</feature>
<evidence type="ECO:0000256" key="2">
    <source>
        <dbReference type="ARBA" id="ARBA00022741"/>
    </source>
</evidence>
<dbReference type="EMBL" id="JAPFFF010000018">
    <property type="protein sequence ID" value="KAK8860815.1"/>
    <property type="molecule type" value="Genomic_DNA"/>
</dbReference>
<dbReference type="PANTHER" id="PTHR48103:SF2">
    <property type="entry name" value="MIDASIN"/>
    <property type="match status" value="1"/>
</dbReference>
<dbReference type="InterPro" id="IPR011990">
    <property type="entry name" value="TPR-like_helical_dom_sf"/>
</dbReference>
<dbReference type="Gene3D" id="3.40.50.300">
    <property type="entry name" value="P-loop containing nucleotide triphosphate hydrolases"/>
    <property type="match status" value="6"/>
</dbReference>
<keyword evidence="8" id="KW-1185">Reference proteome</keyword>
<dbReference type="PANTHER" id="PTHR48103">
    <property type="entry name" value="MIDASIN-RELATED"/>
    <property type="match status" value="1"/>
</dbReference>
<dbReference type="SUPFAM" id="SSF56112">
    <property type="entry name" value="Protein kinase-like (PK-like)"/>
    <property type="match status" value="1"/>
</dbReference>
<dbReference type="SMART" id="SM00382">
    <property type="entry name" value="AAA"/>
    <property type="match status" value="5"/>
</dbReference>